<accession>A0A7G5EKY8</accession>
<protein>
    <submittedName>
        <fullName evidence="1">Uncharacterized protein</fullName>
    </submittedName>
</protein>
<proteinExistence type="predicted"/>
<dbReference type="Proteomes" id="UP000515240">
    <property type="component" value="Chromosome"/>
</dbReference>
<keyword evidence="2" id="KW-1185">Reference proteome</keyword>
<gene>
    <name evidence="1" type="ORF">HS961_18495</name>
</gene>
<dbReference type="AlphaFoldDB" id="A0A7G5EKY8"/>
<evidence type="ECO:0000313" key="1">
    <source>
        <dbReference type="EMBL" id="QMV74663.1"/>
    </source>
</evidence>
<reference evidence="1 2" key="1">
    <citation type="journal article" date="2020" name="G3 (Bethesda)">
        <title>CeMbio - The Caenorhabditis elegans Microbiome Resource.</title>
        <authorList>
            <person name="Dirksen P."/>
            <person name="Assie A."/>
            <person name="Zimmermann J."/>
            <person name="Zhang F."/>
            <person name="Tietje A.M."/>
            <person name="Marsh S.A."/>
            <person name="Felix M.A."/>
            <person name="Shapira M."/>
            <person name="Kaleta C."/>
            <person name="Schulenburg H."/>
            <person name="Samuel B."/>
        </authorList>
    </citation>
    <scope>NUCLEOTIDE SEQUENCE [LARGE SCALE GENOMIC DNA]</scope>
    <source>
        <strain evidence="1 2">BIGb0172</strain>
    </source>
</reference>
<dbReference type="EMBL" id="CP058554">
    <property type="protein sequence ID" value="QMV74663.1"/>
    <property type="molecule type" value="Genomic_DNA"/>
</dbReference>
<evidence type="ECO:0000313" key="2">
    <source>
        <dbReference type="Proteomes" id="UP000515240"/>
    </source>
</evidence>
<dbReference type="RefSeq" id="WP_182324500.1">
    <property type="nucleotide sequence ID" value="NZ_CP058554.1"/>
</dbReference>
<organism evidence="1 2">
    <name type="scientific">Comamonas piscis</name>
    <dbReference type="NCBI Taxonomy" id="1562974"/>
    <lineage>
        <taxon>Bacteria</taxon>
        <taxon>Pseudomonadati</taxon>
        <taxon>Pseudomonadota</taxon>
        <taxon>Betaproteobacteria</taxon>
        <taxon>Burkholderiales</taxon>
        <taxon>Comamonadaceae</taxon>
        <taxon>Comamonas</taxon>
    </lineage>
</organism>
<sequence length="131" mass="14745">MMSFSAMACKPFGLEKYVEYVKSDATLGASTAKNIALWFIDWRDIDGISSVLVHIDYDEGDDASRNISSERLNNISRLLAPLVMHKVKIEYVNSPRKSDIKVVDDYYFNTLGISIQPKCIETHSCCGGNMR</sequence>
<name>A0A7G5EKY8_9BURK</name>
<dbReference type="KEGG" id="cpis:HS961_18495"/>